<evidence type="ECO:0000256" key="4">
    <source>
        <dbReference type="ARBA" id="ARBA00023002"/>
    </source>
</evidence>
<evidence type="ECO:0000313" key="9">
    <source>
        <dbReference type="Proteomes" id="UP000655751"/>
    </source>
</evidence>
<sequence>MSTSDQRTPTSTCPVAHNTPFGSDDPRYLLWEPEFASDPSSHYARMYRSGQSMVPVELSPGVAATLVIDYRTAVRILNDPEHFPADPRAWQETLPADCPILPLVGYRPVPARTTGAEHRRYRDVHNAAMRDVDLHALHIHMEKLAVPLINGFCEAGQADLIKQYCFPLSFAACNVLLGCPPDLGERIAEGMAKIFENIDAESGNQIVAAALMELIDLKRRQPADDVVTRMLRHPAELSDEEILHQINSQYGAGIEIQQTLITNTLLQILAEDGLGQDVLGGSLSTRDALDEVLFTNPPLVNFLLTYPRQPILIDDLWLPANEPVVISIAACNNDPRLRSGDRRGNRSHLSWGLGQHSCPAQTIAYLIAQDAIDQLLDALPEMRPNFPTGAPDWRPGPFHRSMTELPVLFTPSPPLHM</sequence>
<evidence type="ECO:0000256" key="3">
    <source>
        <dbReference type="ARBA" id="ARBA00022723"/>
    </source>
</evidence>
<dbReference type="InterPro" id="IPR036396">
    <property type="entry name" value="Cyt_P450_sf"/>
</dbReference>
<dbReference type="GO" id="GO:0005506">
    <property type="term" value="F:iron ion binding"/>
    <property type="evidence" value="ECO:0007669"/>
    <property type="project" value="InterPro"/>
</dbReference>
<dbReference type="InterPro" id="IPR017972">
    <property type="entry name" value="Cyt_P450_CS"/>
</dbReference>
<accession>A0A931ICN5</accession>
<keyword evidence="3" id="KW-0479">Metal-binding</keyword>
<feature type="compositionally biased region" description="Polar residues" evidence="7">
    <location>
        <begin position="1"/>
        <end position="13"/>
    </location>
</feature>
<evidence type="ECO:0000313" key="8">
    <source>
        <dbReference type="EMBL" id="MBH0777363.1"/>
    </source>
</evidence>
<evidence type="ECO:0000256" key="5">
    <source>
        <dbReference type="ARBA" id="ARBA00023004"/>
    </source>
</evidence>
<dbReference type="PANTHER" id="PTHR46696:SF1">
    <property type="entry name" value="CYTOCHROME P450 YJIB-RELATED"/>
    <property type="match status" value="1"/>
</dbReference>
<dbReference type="Gene3D" id="1.10.630.10">
    <property type="entry name" value="Cytochrome P450"/>
    <property type="match status" value="1"/>
</dbReference>
<dbReference type="InterPro" id="IPR002397">
    <property type="entry name" value="Cyt_P450_B"/>
</dbReference>
<dbReference type="GO" id="GO:0016705">
    <property type="term" value="F:oxidoreductase activity, acting on paired donors, with incorporation or reduction of molecular oxygen"/>
    <property type="evidence" value="ECO:0007669"/>
    <property type="project" value="InterPro"/>
</dbReference>
<dbReference type="GO" id="GO:0004497">
    <property type="term" value="F:monooxygenase activity"/>
    <property type="evidence" value="ECO:0007669"/>
    <property type="project" value="UniProtKB-KW"/>
</dbReference>
<feature type="region of interest" description="Disordered" evidence="7">
    <location>
        <begin position="1"/>
        <end position="20"/>
    </location>
</feature>
<dbReference type="Proteomes" id="UP000655751">
    <property type="component" value="Unassembled WGS sequence"/>
</dbReference>
<gene>
    <name evidence="8" type="ORF">IT779_13845</name>
</gene>
<dbReference type="GO" id="GO:0020037">
    <property type="term" value="F:heme binding"/>
    <property type="evidence" value="ECO:0007669"/>
    <property type="project" value="InterPro"/>
</dbReference>
<dbReference type="PANTHER" id="PTHR46696">
    <property type="entry name" value="P450, PUTATIVE (EUROFUNG)-RELATED"/>
    <property type="match status" value="1"/>
</dbReference>
<keyword evidence="4" id="KW-0560">Oxidoreductase</keyword>
<keyword evidence="9" id="KW-1185">Reference proteome</keyword>
<keyword evidence="2" id="KW-0349">Heme</keyword>
<dbReference type="EMBL" id="JADMLG010000005">
    <property type="protein sequence ID" value="MBH0777363.1"/>
    <property type="molecule type" value="Genomic_DNA"/>
</dbReference>
<name>A0A931ICN5_9NOCA</name>
<evidence type="ECO:0000256" key="6">
    <source>
        <dbReference type="ARBA" id="ARBA00023033"/>
    </source>
</evidence>
<comment type="caution">
    <text evidence="8">The sequence shown here is derived from an EMBL/GenBank/DDBJ whole genome shotgun (WGS) entry which is preliminary data.</text>
</comment>
<dbReference type="PROSITE" id="PS00086">
    <property type="entry name" value="CYTOCHROME_P450"/>
    <property type="match status" value="1"/>
</dbReference>
<dbReference type="PRINTS" id="PR00359">
    <property type="entry name" value="BP450"/>
</dbReference>
<dbReference type="AlphaFoldDB" id="A0A931ICN5"/>
<evidence type="ECO:0000256" key="7">
    <source>
        <dbReference type="SAM" id="MobiDB-lite"/>
    </source>
</evidence>
<keyword evidence="6" id="KW-0503">Monooxygenase</keyword>
<comment type="similarity">
    <text evidence="1">Belongs to the cytochrome P450 family.</text>
</comment>
<proteinExistence type="inferred from homology"/>
<keyword evidence="5" id="KW-0408">Iron</keyword>
<dbReference type="SUPFAM" id="SSF48264">
    <property type="entry name" value="Cytochrome P450"/>
    <property type="match status" value="1"/>
</dbReference>
<evidence type="ECO:0000256" key="1">
    <source>
        <dbReference type="ARBA" id="ARBA00010617"/>
    </source>
</evidence>
<reference evidence="8" key="1">
    <citation type="submission" date="2020-11" db="EMBL/GenBank/DDBJ databases">
        <title>Nocardia NEAU-351.nov., a novel actinomycete isolated from the cow dung.</title>
        <authorList>
            <person name="Zhang X."/>
        </authorList>
    </citation>
    <scope>NUCLEOTIDE SEQUENCE</scope>
    <source>
        <strain evidence="8">NEAU-351</strain>
    </source>
</reference>
<evidence type="ECO:0000256" key="2">
    <source>
        <dbReference type="ARBA" id="ARBA00022617"/>
    </source>
</evidence>
<dbReference type="RefSeq" id="WP_196149715.1">
    <property type="nucleotide sequence ID" value="NZ_JADMLG010000005.1"/>
</dbReference>
<protein>
    <submittedName>
        <fullName evidence="8">Cytochrome P450</fullName>
    </submittedName>
</protein>
<organism evidence="8 9">
    <name type="scientific">Nocardia bovistercoris</name>
    <dbReference type="NCBI Taxonomy" id="2785916"/>
    <lineage>
        <taxon>Bacteria</taxon>
        <taxon>Bacillati</taxon>
        <taxon>Actinomycetota</taxon>
        <taxon>Actinomycetes</taxon>
        <taxon>Mycobacteriales</taxon>
        <taxon>Nocardiaceae</taxon>
        <taxon>Nocardia</taxon>
    </lineage>
</organism>